<feature type="domain" description="STAS" evidence="3">
    <location>
        <begin position="27"/>
        <end position="123"/>
    </location>
</feature>
<dbReference type="PANTHER" id="PTHR33495">
    <property type="entry name" value="ANTI-SIGMA FACTOR ANTAGONIST TM_1081-RELATED-RELATED"/>
    <property type="match status" value="1"/>
</dbReference>
<dbReference type="Gene3D" id="3.30.750.24">
    <property type="entry name" value="STAS domain"/>
    <property type="match status" value="1"/>
</dbReference>
<keyword evidence="5" id="KW-1185">Reference proteome</keyword>
<name>A0A066ZB47_9ACTN</name>
<dbReference type="Proteomes" id="UP000027178">
    <property type="component" value="Unassembled WGS sequence"/>
</dbReference>
<dbReference type="OrthoDB" id="3622319at2"/>
<evidence type="ECO:0000256" key="2">
    <source>
        <dbReference type="RuleBase" id="RU003749"/>
    </source>
</evidence>
<dbReference type="NCBIfam" id="TIGR00377">
    <property type="entry name" value="ant_ant_sig"/>
    <property type="match status" value="1"/>
</dbReference>
<evidence type="ECO:0000313" key="4">
    <source>
        <dbReference type="EMBL" id="KDN87541.1"/>
    </source>
</evidence>
<comment type="caution">
    <text evidence="4">The sequence shown here is derived from an EMBL/GenBank/DDBJ whole genome shotgun (WGS) entry which is preliminary data.</text>
</comment>
<sequence length="123" mass="12966">MSGELPEELRRELATGLRITHRPGPSGTCVVEVAGEADMDTAPALASALRGALDGRPAPRTVVVDCSELGFCSSSGLNELIRAHRAALDAGVTFRIGAPSAQVSRLLQVTETDRVFDIVDRVP</sequence>
<dbReference type="InterPro" id="IPR002645">
    <property type="entry name" value="STAS_dom"/>
</dbReference>
<dbReference type="PROSITE" id="PS50801">
    <property type="entry name" value="STAS"/>
    <property type="match status" value="1"/>
</dbReference>
<dbReference type="PANTHER" id="PTHR33495:SF2">
    <property type="entry name" value="ANTI-SIGMA FACTOR ANTAGONIST TM_1081-RELATED"/>
    <property type="match status" value="1"/>
</dbReference>
<dbReference type="GO" id="GO:0043856">
    <property type="term" value="F:anti-sigma factor antagonist activity"/>
    <property type="evidence" value="ECO:0007669"/>
    <property type="project" value="InterPro"/>
</dbReference>
<dbReference type="CDD" id="cd07043">
    <property type="entry name" value="STAS_anti-anti-sigma_factors"/>
    <property type="match status" value="1"/>
</dbReference>
<proteinExistence type="inferred from homology"/>
<accession>A0A066ZB47</accession>
<dbReference type="InterPro" id="IPR036513">
    <property type="entry name" value="STAS_dom_sf"/>
</dbReference>
<dbReference type="EMBL" id="JNBY01000031">
    <property type="protein sequence ID" value="KDN87541.1"/>
    <property type="molecule type" value="Genomic_DNA"/>
</dbReference>
<protein>
    <recommendedName>
        <fullName evidence="2">Anti-sigma factor antagonist</fullName>
    </recommendedName>
</protein>
<evidence type="ECO:0000259" key="3">
    <source>
        <dbReference type="PROSITE" id="PS50801"/>
    </source>
</evidence>
<reference evidence="4 5" key="1">
    <citation type="submission" date="2014-05" db="EMBL/GenBank/DDBJ databases">
        <title>Draft Genome Sequence of Kitasatospora cheerisanensis KCTC 2395.</title>
        <authorList>
            <person name="Nam D.H."/>
        </authorList>
    </citation>
    <scope>NUCLEOTIDE SEQUENCE [LARGE SCALE GENOMIC DNA]</scope>
    <source>
        <strain evidence="4 5">KCTC 2395</strain>
    </source>
</reference>
<evidence type="ECO:0000313" key="5">
    <source>
        <dbReference type="Proteomes" id="UP000027178"/>
    </source>
</evidence>
<comment type="similarity">
    <text evidence="1 2">Belongs to the anti-sigma-factor antagonist family.</text>
</comment>
<dbReference type="PATRIC" id="fig|1348663.4.peg.680"/>
<dbReference type="HOGENOM" id="CLU_115403_3_2_11"/>
<organism evidence="4 5">
    <name type="scientific">Kitasatospora cheerisanensis KCTC 2395</name>
    <dbReference type="NCBI Taxonomy" id="1348663"/>
    <lineage>
        <taxon>Bacteria</taxon>
        <taxon>Bacillati</taxon>
        <taxon>Actinomycetota</taxon>
        <taxon>Actinomycetes</taxon>
        <taxon>Kitasatosporales</taxon>
        <taxon>Streptomycetaceae</taxon>
        <taxon>Kitasatospora</taxon>
    </lineage>
</organism>
<dbReference type="AlphaFoldDB" id="A0A066ZB47"/>
<gene>
    <name evidence="4" type="ORF">KCH_07130</name>
</gene>
<dbReference type="SUPFAM" id="SSF52091">
    <property type="entry name" value="SpoIIaa-like"/>
    <property type="match status" value="1"/>
</dbReference>
<dbReference type="RefSeq" id="WP_051652688.1">
    <property type="nucleotide sequence ID" value="NZ_KK853997.1"/>
</dbReference>
<dbReference type="Pfam" id="PF13466">
    <property type="entry name" value="STAS_2"/>
    <property type="match status" value="1"/>
</dbReference>
<dbReference type="InterPro" id="IPR003658">
    <property type="entry name" value="Anti-sigma_ant"/>
</dbReference>
<dbReference type="eggNOG" id="COG1366">
    <property type="taxonomic scope" value="Bacteria"/>
</dbReference>
<evidence type="ECO:0000256" key="1">
    <source>
        <dbReference type="ARBA" id="ARBA00009013"/>
    </source>
</evidence>
<dbReference type="InterPro" id="IPR058548">
    <property type="entry name" value="MlaB-like_STAS"/>
</dbReference>